<sequence>MAFLETWKPKNSTVVTEFVLSGLSSVPSLQLPLFLLFLSVYLLTLFGNFMIILLIKTTQTLKTPMYFFLMNLSFVDIIYSSSITPNVMATLISVNKTMSIPGCATQMFFFIDLASSEAMLLAVMAYDRYVAICKPLYYTMLINQAACFQFVLSVYAAGFFNSLTHTYCAFILPFCHSNVINHFFCDVNPILKLSCKDTFLNEMLLFIIAGSIEVGSFLCIMISYNYILVAVCRTSSSKSRGKSLSTCASHFCCVALFYCPVFYMYLRPTSAYLGDQDWVVSVFYTVIIPMLNPIIYTLRNQDVKSALKKMSISSIFRFMG</sequence>
<feature type="domain" description="G-protein coupled receptors family 1 profile" evidence="12">
    <location>
        <begin position="47"/>
        <end position="296"/>
    </location>
</feature>
<dbReference type="AlphaFoldDB" id="A0AAV3B381"/>
<organism evidence="13 14">
    <name type="scientific">Pyxicephalus adspersus</name>
    <name type="common">African bullfrog</name>
    <dbReference type="NCBI Taxonomy" id="30357"/>
    <lineage>
        <taxon>Eukaryota</taxon>
        <taxon>Metazoa</taxon>
        <taxon>Chordata</taxon>
        <taxon>Craniata</taxon>
        <taxon>Vertebrata</taxon>
        <taxon>Euteleostomi</taxon>
        <taxon>Amphibia</taxon>
        <taxon>Batrachia</taxon>
        <taxon>Anura</taxon>
        <taxon>Neobatrachia</taxon>
        <taxon>Ranoidea</taxon>
        <taxon>Pyxicephalidae</taxon>
        <taxon>Pyxicephalinae</taxon>
        <taxon>Pyxicephalus</taxon>
    </lineage>
</organism>
<keyword evidence="4 11" id="KW-0552">Olfaction</keyword>
<dbReference type="PROSITE" id="PS00237">
    <property type="entry name" value="G_PROTEIN_RECEP_F1_1"/>
    <property type="match status" value="1"/>
</dbReference>
<proteinExistence type="inferred from homology"/>
<feature type="transmembrane region" description="Helical" evidence="11">
    <location>
        <begin position="203"/>
        <end position="232"/>
    </location>
</feature>
<evidence type="ECO:0000256" key="2">
    <source>
        <dbReference type="ARBA" id="ARBA00022475"/>
    </source>
</evidence>
<feature type="transmembrane region" description="Helical" evidence="11">
    <location>
        <begin position="136"/>
        <end position="157"/>
    </location>
</feature>
<dbReference type="GO" id="GO:0005886">
    <property type="term" value="C:plasma membrane"/>
    <property type="evidence" value="ECO:0007669"/>
    <property type="project" value="UniProtKB-SubCell"/>
</dbReference>
<dbReference type="Pfam" id="PF13853">
    <property type="entry name" value="7tm_4"/>
    <property type="match status" value="1"/>
</dbReference>
<protein>
    <recommendedName>
        <fullName evidence="11">Olfactory receptor</fullName>
    </recommendedName>
</protein>
<evidence type="ECO:0000256" key="5">
    <source>
        <dbReference type="ARBA" id="ARBA00022989"/>
    </source>
</evidence>
<reference evidence="13" key="1">
    <citation type="thesis" date="2020" institute="ProQuest LLC" country="789 East Eisenhower Parkway, Ann Arbor, MI, USA">
        <title>Comparative Genomics and Chromosome Evolution.</title>
        <authorList>
            <person name="Mudd A.B."/>
        </authorList>
    </citation>
    <scope>NUCLEOTIDE SEQUENCE</scope>
    <source>
        <strain evidence="13">1538</strain>
        <tissue evidence="13">Blood</tissue>
    </source>
</reference>
<feature type="transmembrane region" description="Helical" evidence="11">
    <location>
        <begin position="66"/>
        <end position="84"/>
    </location>
</feature>
<dbReference type="PANTHER" id="PTHR26452">
    <property type="entry name" value="OLFACTORY RECEPTOR"/>
    <property type="match status" value="1"/>
</dbReference>
<dbReference type="PRINTS" id="PR00237">
    <property type="entry name" value="GPCRRHODOPSN"/>
</dbReference>
<dbReference type="InterPro" id="IPR050516">
    <property type="entry name" value="Olfactory_GPCR"/>
</dbReference>
<dbReference type="InterPro" id="IPR017452">
    <property type="entry name" value="GPCR_Rhodpsn_7TM"/>
</dbReference>
<evidence type="ECO:0000256" key="3">
    <source>
        <dbReference type="ARBA" id="ARBA00022692"/>
    </source>
</evidence>
<evidence type="ECO:0000256" key="10">
    <source>
        <dbReference type="RuleBase" id="RU000688"/>
    </source>
</evidence>
<feature type="transmembrane region" description="Helical" evidence="11">
    <location>
        <begin position="244"/>
        <end position="266"/>
    </location>
</feature>
<keyword evidence="5 11" id="KW-1133">Transmembrane helix</keyword>
<dbReference type="PRINTS" id="PR00245">
    <property type="entry name" value="OLFACTORYR"/>
</dbReference>
<keyword evidence="8 10" id="KW-0675">Receptor</keyword>
<accession>A0AAV3B381</accession>
<keyword evidence="9 10" id="KW-0807">Transducer</keyword>
<evidence type="ECO:0000256" key="8">
    <source>
        <dbReference type="ARBA" id="ARBA00023170"/>
    </source>
</evidence>
<keyword evidence="2 11" id="KW-1003">Cell membrane</keyword>
<dbReference type="SUPFAM" id="SSF81321">
    <property type="entry name" value="Family A G protein-coupled receptor-like"/>
    <property type="match status" value="1"/>
</dbReference>
<keyword evidence="14" id="KW-1185">Reference proteome</keyword>
<evidence type="ECO:0000256" key="11">
    <source>
        <dbReference type="RuleBase" id="RU363047"/>
    </source>
</evidence>
<name>A0AAV3B381_PYXAD</name>
<feature type="transmembrane region" description="Helical" evidence="11">
    <location>
        <begin position="278"/>
        <end position="298"/>
    </location>
</feature>
<dbReference type="GO" id="GO:0004930">
    <property type="term" value="F:G protein-coupled receptor activity"/>
    <property type="evidence" value="ECO:0007669"/>
    <property type="project" value="UniProtKB-KW"/>
</dbReference>
<evidence type="ECO:0000256" key="7">
    <source>
        <dbReference type="ARBA" id="ARBA00023136"/>
    </source>
</evidence>
<evidence type="ECO:0000256" key="9">
    <source>
        <dbReference type="ARBA" id="ARBA00023224"/>
    </source>
</evidence>
<feature type="transmembrane region" description="Helical" evidence="11">
    <location>
        <begin position="33"/>
        <end position="54"/>
    </location>
</feature>
<evidence type="ECO:0000313" key="14">
    <source>
        <dbReference type="Proteomes" id="UP001181693"/>
    </source>
</evidence>
<feature type="transmembrane region" description="Helical" evidence="11">
    <location>
        <begin position="104"/>
        <end position="124"/>
    </location>
</feature>
<evidence type="ECO:0000256" key="6">
    <source>
        <dbReference type="ARBA" id="ARBA00023040"/>
    </source>
</evidence>
<keyword evidence="3 10" id="KW-0812">Transmembrane</keyword>
<comment type="subcellular location">
    <subcellularLocation>
        <location evidence="1 11">Cell membrane</location>
        <topology evidence="1 11">Multi-pass membrane protein</topology>
    </subcellularLocation>
</comment>
<dbReference type="Proteomes" id="UP001181693">
    <property type="component" value="Unassembled WGS sequence"/>
</dbReference>
<keyword evidence="11" id="KW-0716">Sensory transduction</keyword>
<gene>
    <name evidence="13" type="ORF">GDO54_007464</name>
</gene>
<comment type="similarity">
    <text evidence="10">Belongs to the G-protein coupled receptor 1 family.</text>
</comment>
<evidence type="ECO:0000256" key="4">
    <source>
        <dbReference type="ARBA" id="ARBA00022725"/>
    </source>
</evidence>
<dbReference type="EMBL" id="DYDO01000002">
    <property type="protein sequence ID" value="DBA31671.1"/>
    <property type="molecule type" value="Genomic_DNA"/>
</dbReference>
<evidence type="ECO:0000313" key="13">
    <source>
        <dbReference type="EMBL" id="DBA31671.1"/>
    </source>
</evidence>
<dbReference type="Gene3D" id="1.20.1070.10">
    <property type="entry name" value="Rhodopsin 7-helix transmembrane proteins"/>
    <property type="match status" value="1"/>
</dbReference>
<dbReference type="FunFam" id="1.20.1070.10:FF:000003">
    <property type="entry name" value="Olfactory receptor"/>
    <property type="match status" value="1"/>
</dbReference>
<dbReference type="InterPro" id="IPR000725">
    <property type="entry name" value="Olfact_rcpt"/>
</dbReference>
<dbReference type="GO" id="GO:0004984">
    <property type="term" value="F:olfactory receptor activity"/>
    <property type="evidence" value="ECO:0007669"/>
    <property type="project" value="InterPro"/>
</dbReference>
<comment type="caution">
    <text evidence="13">The sequence shown here is derived from an EMBL/GenBank/DDBJ whole genome shotgun (WGS) entry which is preliminary data.</text>
</comment>
<evidence type="ECO:0000256" key="1">
    <source>
        <dbReference type="ARBA" id="ARBA00004651"/>
    </source>
</evidence>
<evidence type="ECO:0000259" key="12">
    <source>
        <dbReference type="PROSITE" id="PS50262"/>
    </source>
</evidence>
<keyword evidence="6 10" id="KW-0297">G-protein coupled receptor</keyword>
<dbReference type="InterPro" id="IPR000276">
    <property type="entry name" value="GPCR_Rhodpsn"/>
</dbReference>
<dbReference type="PROSITE" id="PS50262">
    <property type="entry name" value="G_PROTEIN_RECEP_F1_2"/>
    <property type="match status" value="1"/>
</dbReference>
<keyword evidence="7 11" id="KW-0472">Membrane</keyword>